<dbReference type="Pfam" id="PF05699">
    <property type="entry name" value="Dimer_Tnp_hAT"/>
    <property type="match status" value="1"/>
</dbReference>
<dbReference type="EMBL" id="VUJU01013223">
    <property type="protein sequence ID" value="KAF0705506.1"/>
    <property type="molecule type" value="Genomic_DNA"/>
</dbReference>
<dbReference type="InterPro" id="IPR012337">
    <property type="entry name" value="RNaseH-like_sf"/>
</dbReference>
<gene>
    <name evidence="2" type="ORF">FWK35_00023116</name>
</gene>
<evidence type="ECO:0000313" key="3">
    <source>
        <dbReference type="Proteomes" id="UP000478052"/>
    </source>
</evidence>
<proteinExistence type="predicted"/>
<comment type="caution">
    <text evidence="2">The sequence shown here is derived from an EMBL/GenBank/DDBJ whole genome shotgun (WGS) entry which is preliminary data.</text>
</comment>
<dbReference type="SUPFAM" id="SSF53098">
    <property type="entry name" value="Ribonuclease H-like"/>
    <property type="match status" value="1"/>
</dbReference>
<sequence length="85" mass="9757">MKDASETNPFEELCTLAMQLLVLPWSNADVERLFSQMNLVKTKLRNRMGSKLLDSILTIKSGLRRQNIHLSYFVVSFSCFKKSST</sequence>
<feature type="domain" description="HAT C-terminal dimerisation" evidence="1">
    <location>
        <begin position="9"/>
        <end position="61"/>
    </location>
</feature>
<evidence type="ECO:0000313" key="2">
    <source>
        <dbReference type="EMBL" id="KAF0705506.1"/>
    </source>
</evidence>
<organism evidence="2 3">
    <name type="scientific">Aphis craccivora</name>
    <name type="common">Cowpea aphid</name>
    <dbReference type="NCBI Taxonomy" id="307492"/>
    <lineage>
        <taxon>Eukaryota</taxon>
        <taxon>Metazoa</taxon>
        <taxon>Ecdysozoa</taxon>
        <taxon>Arthropoda</taxon>
        <taxon>Hexapoda</taxon>
        <taxon>Insecta</taxon>
        <taxon>Pterygota</taxon>
        <taxon>Neoptera</taxon>
        <taxon>Paraneoptera</taxon>
        <taxon>Hemiptera</taxon>
        <taxon>Sternorrhyncha</taxon>
        <taxon>Aphidomorpha</taxon>
        <taxon>Aphidoidea</taxon>
        <taxon>Aphididae</taxon>
        <taxon>Aphidini</taxon>
        <taxon>Aphis</taxon>
        <taxon>Aphis</taxon>
    </lineage>
</organism>
<name>A0A6G0VQF1_APHCR</name>
<dbReference type="Proteomes" id="UP000478052">
    <property type="component" value="Unassembled WGS sequence"/>
</dbReference>
<dbReference type="PANTHER" id="PTHR46880:SF5">
    <property type="entry name" value="DUF4371 DOMAIN-CONTAINING PROTEIN"/>
    <property type="match status" value="1"/>
</dbReference>
<dbReference type="PANTHER" id="PTHR46880">
    <property type="entry name" value="RAS-ASSOCIATING DOMAIN-CONTAINING PROTEIN"/>
    <property type="match status" value="1"/>
</dbReference>
<evidence type="ECO:0000259" key="1">
    <source>
        <dbReference type="Pfam" id="PF05699"/>
    </source>
</evidence>
<reference evidence="2 3" key="1">
    <citation type="submission" date="2019-08" db="EMBL/GenBank/DDBJ databases">
        <title>Whole genome of Aphis craccivora.</title>
        <authorList>
            <person name="Voronova N.V."/>
            <person name="Shulinski R.S."/>
            <person name="Bandarenka Y.V."/>
            <person name="Zhorov D.G."/>
            <person name="Warner D."/>
        </authorList>
    </citation>
    <scope>NUCLEOTIDE SEQUENCE [LARGE SCALE GENOMIC DNA]</scope>
    <source>
        <strain evidence="2">180601</strain>
        <tissue evidence="2">Whole Body</tissue>
    </source>
</reference>
<keyword evidence="3" id="KW-1185">Reference proteome</keyword>
<dbReference type="GO" id="GO:0046983">
    <property type="term" value="F:protein dimerization activity"/>
    <property type="evidence" value="ECO:0007669"/>
    <property type="project" value="InterPro"/>
</dbReference>
<protein>
    <submittedName>
        <fullName evidence="2">Dimer Tnp hAT domain-containing protein</fullName>
    </submittedName>
</protein>
<dbReference type="OrthoDB" id="10023262at2759"/>
<dbReference type="InterPro" id="IPR008906">
    <property type="entry name" value="HATC_C_dom"/>
</dbReference>
<dbReference type="AlphaFoldDB" id="A0A6G0VQF1"/>
<accession>A0A6G0VQF1</accession>